<evidence type="ECO:0000313" key="1">
    <source>
        <dbReference type="EMBL" id="GAI70770.1"/>
    </source>
</evidence>
<evidence type="ECO:0008006" key="2">
    <source>
        <dbReference type="Google" id="ProtNLM"/>
    </source>
</evidence>
<accession>X1S5P7</accession>
<dbReference type="InterPro" id="IPR010620">
    <property type="entry name" value="SBBP_repeat"/>
</dbReference>
<proteinExistence type="predicted"/>
<comment type="caution">
    <text evidence="1">The sequence shown here is derived from an EMBL/GenBank/DDBJ whole genome shotgun (WGS) entry which is preliminary data.</text>
</comment>
<gene>
    <name evidence="1" type="ORF">S12H4_09349</name>
</gene>
<reference evidence="1" key="1">
    <citation type="journal article" date="2014" name="Front. Microbiol.">
        <title>High frequency of phylogenetically diverse reductive dehalogenase-homologous genes in deep subseafloor sedimentary metagenomes.</title>
        <authorList>
            <person name="Kawai M."/>
            <person name="Futagami T."/>
            <person name="Toyoda A."/>
            <person name="Takaki Y."/>
            <person name="Nishi S."/>
            <person name="Hori S."/>
            <person name="Arai W."/>
            <person name="Tsubouchi T."/>
            <person name="Morono Y."/>
            <person name="Uchiyama I."/>
            <person name="Ito T."/>
            <person name="Fujiyama A."/>
            <person name="Inagaki F."/>
            <person name="Takami H."/>
        </authorList>
    </citation>
    <scope>NUCLEOTIDE SEQUENCE</scope>
    <source>
        <strain evidence="1">Expedition CK06-06</strain>
    </source>
</reference>
<organism evidence="1">
    <name type="scientific">marine sediment metagenome</name>
    <dbReference type="NCBI Taxonomy" id="412755"/>
    <lineage>
        <taxon>unclassified sequences</taxon>
        <taxon>metagenomes</taxon>
        <taxon>ecological metagenomes</taxon>
    </lineage>
</organism>
<protein>
    <recommendedName>
        <fullName evidence="2">Bulb-type lectin domain-containing protein</fullName>
    </recommendedName>
</protein>
<dbReference type="SUPFAM" id="SSF101898">
    <property type="entry name" value="NHL repeat"/>
    <property type="match status" value="1"/>
</dbReference>
<dbReference type="PANTHER" id="PTHR35580:SF1">
    <property type="entry name" value="PHYTASE-LIKE DOMAIN-CONTAINING PROTEIN"/>
    <property type="match status" value="1"/>
</dbReference>
<dbReference type="PANTHER" id="PTHR35580">
    <property type="entry name" value="CELL SURFACE GLYCOPROTEIN (S-LAYER PROTEIN)-LIKE PROTEIN"/>
    <property type="match status" value="1"/>
</dbReference>
<dbReference type="Pfam" id="PF06739">
    <property type="entry name" value="SBBP"/>
    <property type="match status" value="1"/>
</dbReference>
<feature type="non-terminal residue" evidence="1">
    <location>
        <position position="215"/>
    </location>
</feature>
<dbReference type="InterPro" id="IPR052918">
    <property type="entry name" value="Motility_Chemotaxis_Reg"/>
</dbReference>
<name>X1S5P7_9ZZZZ</name>
<dbReference type="AlphaFoldDB" id="X1S5P7"/>
<sequence>MKKVQGYWIILLFCVSLHLYAQAPNWQWAKAIHTGGYELARDVAADTVTGNIYIAGAWENDLSAYFPGNSYPSTDFSSTYGGDDGLVVKYDQNGTILWAFKIGGNGDDEASAITLDSSGNIYITGYIDNGTNYFSGTSSSTPDSAISNTSGLDFFVAKYNPDGALLWVRHSDGSSGDAKGLGIYAENSSVFASGYCTGSTSFGPFSGSFNQGNED</sequence>
<dbReference type="Gene3D" id="2.80.10.50">
    <property type="match status" value="1"/>
</dbReference>
<dbReference type="EMBL" id="BARW01003773">
    <property type="protein sequence ID" value="GAI70770.1"/>
    <property type="molecule type" value="Genomic_DNA"/>
</dbReference>